<evidence type="ECO:0000256" key="3">
    <source>
        <dbReference type="SAM" id="MobiDB-lite"/>
    </source>
</evidence>
<dbReference type="OrthoDB" id="10250105at2759"/>
<dbReference type="GO" id="GO:0004077">
    <property type="term" value="F:biotin--[biotin carboxyl-carrier protein] ligase activity"/>
    <property type="evidence" value="ECO:0007669"/>
    <property type="project" value="InterPro"/>
</dbReference>
<comment type="similarity">
    <text evidence="1">Belongs to the biotin--protein ligase family.</text>
</comment>
<dbReference type="InterPro" id="IPR045864">
    <property type="entry name" value="aa-tRNA-synth_II/BPL/LPL"/>
</dbReference>
<proteinExistence type="inferred from homology"/>
<dbReference type="InterPro" id="IPR019197">
    <property type="entry name" value="Biotin-prot_ligase_N"/>
</dbReference>
<keyword evidence="2" id="KW-0436">Ligase</keyword>
<dbReference type="Pfam" id="PF09825">
    <property type="entry name" value="BPL_N"/>
    <property type="match status" value="1"/>
</dbReference>
<dbReference type="AlphaFoldDB" id="A0A6A7C8L7"/>
<accession>A0A6A7C8L7</accession>
<gene>
    <name evidence="5" type="ORF">K470DRAFT_254725</name>
</gene>
<dbReference type="Gene3D" id="3.40.50.880">
    <property type="match status" value="1"/>
</dbReference>
<dbReference type="PANTHER" id="PTHR12835">
    <property type="entry name" value="BIOTIN PROTEIN LIGASE"/>
    <property type="match status" value="1"/>
</dbReference>
<dbReference type="SUPFAM" id="SSF52317">
    <property type="entry name" value="Class I glutamine amidotransferase-like"/>
    <property type="match status" value="1"/>
</dbReference>
<keyword evidence="6" id="KW-1185">Reference proteome</keyword>
<dbReference type="Gene3D" id="3.30.930.10">
    <property type="entry name" value="Bira Bifunctional Protein, Domain 2"/>
    <property type="match status" value="1"/>
</dbReference>
<dbReference type="CDD" id="cd03144">
    <property type="entry name" value="GATase1_ScBLP_like"/>
    <property type="match status" value="1"/>
</dbReference>
<dbReference type="Pfam" id="PF03099">
    <property type="entry name" value="BPL_LplA_LipB"/>
    <property type="match status" value="1"/>
</dbReference>
<dbReference type="InterPro" id="IPR004143">
    <property type="entry name" value="BPL_LPL_catalytic"/>
</dbReference>
<sequence length="651" mass="70966">MSTKVNVLVYSGQGTTLYSVRYAIDSLRSLLGPNYAVLPVTAQQIINEPWASSCALLVIPGGADLGYCRELNGVGNRRIKQYVDLGGRYLGFCAGGYYGCGRCEFEEGRALEVVGDRELAFFPGTCRGLAFPGFIYHSEAGTRASELAVNRRALPNAPDQFRTYYNGGGVFVDAADFPGTEVLASYVSEPVVESKGRAAVVYCRVGDGAAILTGPHPEFAGENLDPDDPSGPPDYPESVAALKADDQKRINFMKACLSKLGLTVSKGTNQTPNLSPLYLSSSAGDVSQMIQNLRAAGVVTTEDGREVIRGENDTFVLQPYTAPTNTESQHTNDHGNITKHLIPCVDLPTAKTTPYFNHTTFFTHLSQTRQSTKWDHPSDCHSPTPFGRTLLYGEVVTSTTTLLEKNPTLLSHLPVGLVAVATTQLAGRGRGSNIWVSPQGSLMFTLLLRHKRTLSQTAPVALIQYIAALAIISGIKTYSKEYSTLPVKIKWPNDIHARVGKGYVKIGGILVTSTYDPSKGDFTLLVGVGINVHNRKPTVSLAQVVEEKGDLPAPQMERLLAGVLTEFERLYARFQRTGFDKLFERDFYDAWLHEGQVVVLEGEGGVKARIKGITTDWGLLVAEELETGRRVELQSDANSFDFWKGLVRRKG</sequence>
<name>A0A6A7C8L7_9PEZI</name>
<dbReference type="PANTHER" id="PTHR12835:SF5">
    <property type="entry name" value="BIOTIN--PROTEIN LIGASE"/>
    <property type="match status" value="1"/>
</dbReference>
<dbReference type="EMBL" id="MU005959">
    <property type="protein sequence ID" value="KAF2863844.1"/>
    <property type="molecule type" value="Genomic_DNA"/>
</dbReference>
<dbReference type="SUPFAM" id="SSF55681">
    <property type="entry name" value="Class II aaRS and biotin synthetases"/>
    <property type="match status" value="1"/>
</dbReference>
<dbReference type="InterPro" id="IPR004408">
    <property type="entry name" value="Biotin_CoA_COase_ligase"/>
</dbReference>
<dbReference type="CDD" id="cd16442">
    <property type="entry name" value="BPL"/>
    <property type="match status" value="1"/>
</dbReference>
<feature type="domain" description="BPL/LPL catalytic" evidence="4">
    <location>
        <begin position="375"/>
        <end position="575"/>
    </location>
</feature>
<reference evidence="5" key="1">
    <citation type="journal article" date="2020" name="Stud. Mycol.">
        <title>101 Dothideomycetes genomes: a test case for predicting lifestyles and emergence of pathogens.</title>
        <authorList>
            <person name="Haridas S."/>
            <person name="Albert R."/>
            <person name="Binder M."/>
            <person name="Bloem J."/>
            <person name="Labutti K."/>
            <person name="Salamov A."/>
            <person name="Andreopoulos B."/>
            <person name="Baker S."/>
            <person name="Barry K."/>
            <person name="Bills G."/>
            <person name="Bluhm B."/>
            <person name="Cannon C."/>
            <person name="Castanera R."/>
            <person name="Culley D."/>
            <person name="Daum C."/>
            <person name="Ezra D."/>
            <person name="Gonzalez J."/>
            <person name="Henrissat B."/>
            <person name="Kuo A."/>
            <person name="Liang C."/>
            <person name="Lipzen A."/>
            <person name="Lutzoni F."/>
            <person name="Magnuson J."/>
            <person name="Mondo S."/>
            <person name="Nolan M."/>
            <person name="Ohm R."/>
            <person name="Pangilinan J."/>
            <person name="Park H.-J."/>
            <person name="Ramirez L."/>
            <person name="Alfaro M."/>
            <person name="Sun H."/>
            <person name="Tritt A."/>
            <person name="Yoshinaga Y."/>
            <person name="Zwiers L.-H."/>
            <person name="Turgeon B."/>
            <person name="Goodwin S."/>
            <person name="Spatafora J."/>
            <person name="Crous P."/>
            <person name="Grigoriev I."/>
        </authorList>
    </citation>
    <scope>NUCLEOTIDE SEQUENCE</scope>
    <source>
        <strain evidence="5">CBS 480.64</strain>
    </source>
</reference>
<evidence type="ECO:0000256" key="1">
    <source>
        <dbReference type="ARBA" id="ARBA00009934"/>
    </source>
</evidence>
<evidence type="ECO:0000259" key="4">
    <source>
        <dbReference type="PROSITE" id="PS51733"/>
    </source>
</evidence>
<protein>
    <submittedName>
        <fullName evidence="5">Class II aaRS and biotin synthetase</fullName>
    </submittedName>
</protein>
<evidence type="ECO:0000313" key="6">
    <source>
        <dbReference type="Proteomes" id="UP000799421"/>
    </source>
</evidence>
<dbReference type="GO" id="GO:0005737">
    <property type="term" value="C:cytoplasm"/>
    <property type="evidence" value="ECO:0007669"/>
    <property type="project" value="TreeGrafter"/>
</dbReference>
<dbReference type="Proteomes" id="UP000799421">
    <property type="component" value="Unassembled WGS sequence"/>
</dbReference>
<dbReference type="NCBIfam" id="TIGR00121">
    <property type="entry name" value="birA_ligase"/>
    <property type="match status" value="1"/>
</dbReference>
<dbReference type="PROSITE" id="PS51733">
    <property type="entry name" value="BPL_LPL_CATALYTIC"/>
    <property type="match status" value="1"/>
</dbReference>
<evidence type="ECO:0000256" key="2">
    <source>
        <dbReference type="ARBA" id="ARBA00022598"/>
    </source>
</evidence>
<evidence type="ECO:0000313" key="5">
    <source>
        <dbReference type="EMBL" id="KAF2863844.1"/>
    </source>
</evidence>
<dbReference type="InterPro" id="IPR029062">
    <property type="entry name" value="Class_I_gatase-like"/>
</dbReference>
<feature type="region of interest" description="Disordered" evidence="3">
    <location>
        <begin position="216"/>
        <end position="235"/>
    </location>
</feature>
<organism evidence="5 6">
    <name type="scientific">Piedraia hortae CBS 480.64</name>
    <dbReference type="NCBI Taxonomy" id="1314780"/>
    <lineage>
        <taxon>Eukaryota</taxon>
        <taxon>Fungi</taxon>
        <taxon>Dikarya</taxon>
        <taxon>Ascomycota</taxon>
        <taxon>Pezizomycotina</taxon>
        <taxon>Dothideomycetes</taxon>
        <taxon>Dothideomycetidae</taxon>
        <taxon>Capnodiales</taxon>
        <taxon>Piedraiaceae</taxon>
        <taxon>Piedraia</taxon>
    </lineage>
</organism>